<feature type="compositionally biased region" description="Polar residues" evidence="1">
    <location>
        <begin position="409"/>
        <end position="421"/>
    </location>
</feature>
<feature type="compositionally biased region" description="Basic and acidic residues" evidence="1">
    <location>
        <begin position="54"/>
        <end position="63"/>
    </location>
</feature>
<evidence type="ECO:0000313" key="2">
    <source>
        <dbReference type="EMBL" id="CAD7230285.1"/>
    </source>
</evidence>
<dbReference type="PANTHER" id="PTHR45691">
    <property type="entry name" value="PROTEIN DIAPHANOUS"/>
    <property type="match status" value="1"/>
</dbReference>
<dbReference type="PANTHER" id="PTHR45691:SF6">
    <property type="entry name" value="PROTEIN DIAPHANOUS"/>
    <property type="match status" value="1"/>
</dbReference>
<name>A0A7R8WEU5_9CRUS</name>
<dbReference type="EMBL" id="OB662585">
    <property type="protein sequence ID" value="CAD7230285.1"/>
    <property type="molecule type" value="Genomic_DNA"/>
</dbReference>
<feature type="compositionally biased region" description="Pro residues" evidence="1">
    <location>
        <begin position="221"/>
        <end position="240"/>
    </location>
</feature>
<feature type="compositionally biased region" description="Polar residues" evidence="1">
    <location>
        <begin position="536"/>
        <end position="568"/>
    </location>
</feature>
<dbReference type="AlphaFoldDB" id="A0A7R8WEU5"/>
<feature type="compositionally biased region" description="Basic and acidic residues" evidence="1">
    <location>
        <begin position="381"/>
        <end position="393"/>
    </location>
</feature>
<feature type="compositionally biased region" description="Polar residues" evidence="1">
    <location>
        <begin position="754"/>
        <end position="764"/>
    </location>
</feature>
<feature type="compositionally biased region" description="Pro residues" evidence="1">
    <location>
        <begin position="428"/>
        <end position="443"/>
    </location>
</feature>
<accession>A0A7R8WEU5</accession>
<protein>
    <submittedName>
        <fullName evidence="2">Uncharacterized protein</fullName>
    </submittedName>
</protein>
<feature type="region of interest" description="Disordered" evidence="1">
    <location>
        <begin position="54"/>
        <end position="89"/>
    </location>
</feature>
<evidence type="ECO:0000256" key="1">
    <source>
        <dbReference type="SAM" id="MobiDB-lite"/>
    </source>
</evidence>
<dbReference type="GO" id="GO:0005884">
    <property type="term" value="C:actin filament"/>
    <property type="evidence" value="ECO:0007669"/>
    <property type="project" value="TreeGrafter"/>
</dbReference>
<feature type="compositionally biased region" description="Basic and acidic residues" evidence="1">
    <location>
        <begin position="770"/>
        <end position="781"/>
    </location>
</feature>
<feature type="region of interest" description="Disordered" evidence="1">
    <location>
        <begin position="714"/>
        <end position="793"/>
    </location>
</feature>
<gene>
    <name evidence="2" type="ORF">CTOB1V02_LOCUS8146</name>
</gene>
<organism evidence="2">
    <name type="scientific">Cyprideis torosa</name>
    <dbReference type="NCBI Taxonomy" id="163714"/>
    <lineage>
        <taxon>Eukaryota</taxon>
        <taxon>Metazoa</taxon>
        <taxon>Ecdysozoa</taxon>
        <taxon>Arthropoda</taxon>
        <taxon>Crustacea</taxon>
        <taxon>Oligostraca</taxon>
        <taxon>Ostracoda</taxon>
        <taxon>Podocopa</taxon>
        <taxon>Podocopida</taxon>
        <taxon>Cytherocopina</taxon>
        <taxon>Cytheroidea</taxon>
        <taxon>Cytherideidae</taxon>
        <taxon>Cyprideis</taxon>
    </lineage>
</organism>
<feature type="region of interest" description="Disordered" evidence="1">
    <location>
        <begin position="214"/>
        <end position="593"/>
    </location>
</feature>
<feature type="compositionally biased region" description="Low complexity" evidence="1">
    <location>
        <begin position="349"/>
        <end position="373"/>
    </location>
</feature>
<dbReference type="OrthoDB" id="6021951at2759"/>
<feature type="compositionally biased region" description="Basic and acidic residues" evidence="1">
    <location>
        <begin position="310"/>
        <end position="330"/>
    </location>
</feature>
<feature type="compositionally biased region" description="Gly residues" evidence="1">
    <location>
        <begin position="244"/>
        <end position="256"/>
    </location>
</feature>
<proteinExistence type="predicted"/>
<dbReference type="InterPro" id="IPR051412">
    <property type="entry name" value="Formin_Homology_Diaphanous_sf"/>
</dbReference>
<dbReference type="GO" id="GO:0030041">
    <property type="term" value="P:actin filament polymerization"/>
    <property type="evidence" value="ECO:0007669"/>
    <property type="project" value="TreeGrafter"/>
</dbReference>
<reference evidence="2" key="1">
    <citation type="submission" date="2020-11" db="EMBL/GenBank/DDBJ databases">
        <authorList>
            <person name="Tran Van P."/>
        </authorList>
    </citation>
    <scope>NUCLEOTIDE SEQUENCE</scope>
</reference>
<sequence length="793" mass="85253">MVTWISSPWQDCPPFPSELERRQREAEEALRAERRKLEEQQKLLEEERARIEEEKKKLERLRCGENLPESPPEPQPQQLSLVTPPPSSMTLLRGDSASIQIFFASPMMARDEGEGQTIGPSSAKEKLFVSPFVPPPFNLTSSSEKLDRQRLEAALSMCSSTRTSVCDLASLHGDLDKEVAEEDIESTLGKEIQRALARRKQRSCDSLDTLVTAPQLQRAFHPPPPPIEPPPPPPPVPPPDLTLGGRGSTMGRGANGADGTARSPAHRLKSPIAVDTQKKQQHQQLMDEFRRAHRRMFKKGSEAPSDADDAAEKQNEEEARTSGTVEEKPMKPPLDGAGGHARRPSIEGSSSRSSSGVSSDDGVPSPSTSSSASFNTEDMDRDLLRRLTEEKPVEIVSSEPATSPAVGKPNSSKTNEKTTGGVSYGKSRPPPPNKEPACFIPPPHNHRFIPLKKSQPGNEQPPVGTAQSQRPPPSPVPDYDTATIRNKEVTIVEHSPPSKAILQATLSSSSDTMAAPPAPRPHSLKSSYPPPPPAFRSSSLANGNTDSSSTETFPSLDSLTLHDPTNSIPAPRPPPTYFDGGQDKPKPSPPAVGLVTIAPYGSAALKKTPARMGFLGKPPASPVLLKKASAAEATEPPPIDRQLLQSELRETLNRSKLRQRASSMEDLLGEIHRAPSPLPLTSAPSVTNLLVVGEEDEPAKRTTFATLSKDDSRNLRFTFRGGGSGGAGSPKASASPKEEGGTARVRITIGGDCTISNKSGGSSTRGRLPPRSEGEGEEGKKRSLNAATEMSRL</sequence>